<feature type="signal peptide" evidence="1">
    <location>
        <begin position="1"/>
        <end position="24"/>
    </location>
</feature>
<evidence type="ECO:0000313" key="3">
    <source>
        <dbReference type="Proteomes" id="UP000002209"/>
    </source>
</evidence>
<organism evidence="2 3">
    <name type="scientific">Gemmatimonas aurantiaca (strain DSM 14586 / JCM 11422 / NBRC 100505 / T-27)</name>
    <dbReference type="NCBI Taxonomy" id="379066"/>
    <lineage>
        <taxon>Bacteria</taxon>
        <taxon>Pseudomonadati</taxon>
        <taxon>Gemmatimonadota</taxon>
        <taxon>Gemmatimonadia</taxon>
        <taxon>Gemmatimonadales</taxon>
        <taxon>Gemmatimonadaceae</taxon>
        <taxon>Gemmatimonas</taxon>
    </lineage>
</organism>
<accession>C1ADT4</accession>
<dbReference type="HOGENOM" id="CLU_965619_0_0_0"/>
<dbReference type="STRING" id="379066.GAU_3619"/>
<dbReference type="OrthoDB" id="3252095at2"/>
<dbReference type="AlphaFoldDB" id="C1ADT4"/>
<feature type="chain" id="PRO_5002906884" description="Adhesin domain-containing protein" evidence="1">
    <location>
        <begin position="25"/>
        <end position="288"/>
    </location>
</feature>
<sequence>MTRRVWWTGALAALTVMGVMPADAQGTTNVVAKGKPIDRGFAATPDVVMRIYLPKGRLRVSTWAHDSVHVRGTVGASASYFGGGSRTHVKLGVESQIPNDTRLPEADWVVQVPQRARVWIKQIDGDLEAIGLQGELEAYTIGGRMVVRDVAGSTMLESIDAPVTVESARGDLRVRGSKGAVVIRDVDATISVATVSGPVTVTGGRPDGRVETIGGDVIIERPLLAKAELEIQTHSGGITVRVDPRKAPLMDLSSRAGAPSGERITGQAMFGRLVARSFKGTIMVQRLP</sequence>
<evidence type="ECO:0008006" key="4">
    <source>
        <dbReference type="Google" id="ProtNLM"/>
    </source>
</evidence>
<dbReference type="KEGG" id="gau:GAU_3619"/>
<dbReference type="RefSeq" id="WP_015895428.1">
    <property type="nucleotide sequence ID" value="NC_012489.1"/>
</dbReference>
<name>C1ADT4_GEMAT</name>
<dbReference type="EMBL" id="AP009153">
    <property type="protein sequence ID" value="BAH40661.1"/>
    <property type="molecule type" value="Genomic_DNA"/>
</dbReference>
<proteinExistence type="predicted"/>
<gene>
    <name evidence="2" type="ordered locus">GAU_3619</name>
</gene>
<evidence type="ECO:0000313" key="2">
    <source>
        <dbReference type="EMBL" id="BAH40661.1"/>
    </source>
</evidence>
<evidence type="ECO:0000256" key="1">
    <source>
        <dbReference type="SAM" id="SignalP"/>
    </source>
</evidence>
<keyword evidence="3" id="KW-1185">Reference proteome</keyword>
<dbReference type="Proteomes" id="UP000002209">
    <property type="component" value="Chromosome"/>
</dbReference>
<protein>
    <recommendedName>
        <fullName evidence="4">Adhesin domain-containing protein</fullName>
    </recommendedName>
</protein>
<dbReference type="eggNOG" id="COG3595">
    <property type="taxonomic scope" value="Bacteria"/>
</dbReference>
<reference evidence="3" key="1">
    <citation type="submission" date="2006-03" db="EMBL/GenBank/DDBJ databases">
        <title>Complete genome sequence of Gemmatimonas aurantiaca T-27 that represents a novel phylum Gemmatimonadetes.</title>
        <authorList>
            <person name="Takasaki K."/>
            <person name="Ichikawa N."/>
            <person name="Miura H."/>
            <person name="Matsushita S."/>
            <person name="Watanabe Y."/>
            <person name="Oguchi A."/>
            <person name="Ankai A."/>
            <person name="Yashiro I."/>
            <person name="Takahashi M."/>
            <person name="Terui Y."/>
            <person name="Fukui S."/>
            <person name="Yokoyama H."/>
            <person name="Tanikawa S."/>
            <person name="Hanada S."/>
            <person name="Kamagata Y."/>
            <person name="Fujita N."/>
        </authorList>
    </citation>
    <scope>NUCLEOTIDE SEQUENCE [LARGE SCALE GENOMIC DNA]</scope>
    <source>
        <strain evidence="3">T-27 / DSM 14586 / JCM 11422 / NBRC 100505</strain>
    </source>
</reference>
<keyword evidence="1" id="KW-0732">Signal</keyword>